<dbReference type="AlphaFoldDB" id="A0A1C6RIX5"/>
<sequence>MNAIWRLGTYLLVLLVIFAVTLIIGRLIGPISTPAESGDGHDMMMSAGQVTVSLAPAPAGSPMGVAR</sequence>
<feature type="transmembrane region" description="Helical" evidence="1">
    <location>
        <begin position="7"/>
        <end position="28"/>
    </location>
</feature>
<dbReference type="OrthoDB" id="3402016at2"/>
<evidence type="ECO:0000256" key="1">
    <source>
        <dbReference type="SAM" id="Phobius"/>
    </source>
</evidence>
<gene>
    <name evidence="2" type="ORF">GA0074692_0094</name>
</gene>
<dbReference type="EMBL" id="FMHW01000002">
    <property type="protein sequence ID" value="SCL17121.1"/>
    <property type="molecule type" value="Genomic_DNA"/>
</dbReference>
<name>A0A1C6RIX5_9ACTN</name>
<protein>
    <submittedName>
        <fullName evidence="2">Uncharacterized protein</fullName>
    </submittedName>
</protein>
<dbReference type="Proteomes" id="UP000198959">
    <property type="component" value="Unassembled WGS sequence"/>
</dbReference>
<evidence type="ECO:0000313" key="3">
    <source>
        <dbReference type="Proteomes" id="UP000198959"/>
    </source>
</evidence>
<accession>A0A1C6RIX5</accession>
<evidence type="ECO:0000313" key="2">
    <source>
        <dbReference type="EMBL" id="SCL17121.1"/>
    </source>
</evidence>
<keyword evidence="3" id="KW-1185">Reference proteome</keyword>
<proteinExistence type="predicted"/>
<organism evidence="2 3">
    <name type="scientific">Micromonospora pallida</name>
    <dbReference type="NCBI Taxonomy" id="145854"/>
    <lineage>
        <taxon>Bacteria</taxon>
        <taxon>Bacillati</taxon>
        <taxon>Actinomycetota</taxon>
        <taxon>Actinomycetes</taxon>
        <taxon>Micromonosporales</taxon>
        <taxon>Micromonosporaceae</taxon>
        <taxon>Micromonospora</taxon>
    </lineage>
</organism>
<keyword evidence="1" id="KW-0472">Membrane</keyword>
<keyword evidence="1" id="KW-1133">Transmembrane helix</keyword>
<dbReference type="STRING" id="145854.GA0074692_0094"/>
<keyword evidence="1" id="KW-0812">Transmembrane</keyword>
<dbReference type="RefSeq" id="WP_091638528.1">
    <property type="nucleotide sequence ID" value="NZ_FMHW01000002.1"/>
</dbReference>
<reference evidence="3" key="1">
    <citation type="submission" date="2016-06" db="EMBL/GenBank/DDBJ databases">
        <authorList>
            <person name="Varghese N."/>
            <person name="Submissions Spin"/>
        </authorList>
    </citation>
    <scope>NUCLEOTIDE SEQUENCE [LARGE SCALE GENOMIC DNA]</scope>
    <source>
        <strain evidence="3">DSM 43817</strain>
    </source>
</reference>